<dbReference type="Pfam" id="PF06508">
    <property type="entry name" value="QueC"/>
    <property type="match status" value="1"/>
</dbReference>
<evidence type="ECO:0000313" key="2">
    <source>
        <dbReference type="EMBL" id="MFC0634699.1"/>
    </source>
</evidence>
<dbReference type="InterPro" id="IPR018317">
    <property type="entry name" value="QueC"/>
</dbReference>
<dbReference type="InterPro" id="IPR014729">
    <property type="entry name" value="Rossmann-like_a/b/a_fold"/>
</dbReference>
<comment type="caution">
    <text evidence="2">The sequence shown here is derived from an EMBL/GenBank/DDBJ whole genome shotgun (WGS) entry which is preliminary data.</text>
</comment>
<dbReference type="Gene3D" id="3.40.50.620">
    <property type="entry name" value="HUPs"/>
    <property type="match status" value="1"/>
</dbReference>
<keyword evidence="3" id="KW-1185">Reference proteome</keyword>
<evidence type="ECO:0000256" key="1">
    <source>
        <dbReference type="ARBA" id="ARBA00022785"/>
    </source>
</evidence>
<keyword evidence="1" id="KW-0671">Queuosine biosynthesis</keyword>
<dbReference type="GO" id="GO:0016874">
    <property type="term" value="F:ligase activity"/>
    <property type="evidence" value="ECO:0007669"/>
    <property type="project" value="UniProtKB-KW"/>
</dbReference>
<dbReference type="SUPFAM" id="SSF52402">
    <property type="entry name" value="Adenine nucleotide alpha hydrolases-like"/>
    <property type="match status" value="1"/>
</dbReference>
<name>A0ABV6R686_9CAUL</name>
<reference evidence="2 3" key="1">
    <citation type="submission" date="2024-09" db="EMBL/GenBank/DDBJ databases">
        <authorList>
            <person name="Sun Q."/>
            <person name="Mori K."/>
        </authorList>
    </citation>
    <scope>NUCLEOTIDE SEQUENCE [LARGE SCALE GENOMIC DNA]</scope>
    <source>
        <strain evidence="2 3">NCAIM B.02621</strain>
    </source>
</reference>
<keyword evidence="2" id="KW-0436">Ligase</keyword>
<dbReference type="EMBL" id="JBHLSW010000013">
    <property type="protein sequence ID" value="MFC0634699.1"/>
    <property type="molecule type" value="Genomic_DNA"/>
</dbReference>
<protein>
    <submittedName>
        <fullName evidence="2">7-cyano-7-deazaguanine synthase</fullName>
        <ecNumber evidence="2">6.3.4.20</ecNumber>
    </submittedName>
</protein>
<accession>A0ABV6R686</accession>
<dbReference type="Proteomes" id="UP001589906">
    <property type="component" value="Unassembled WGS sequence"/>
</dbReference>
<organism evidence="2 3">
    <name type="scientific">Brevundimonas balnearis</name>
    <dbReference type="NCBI Taxonomy" id="1572858"/>
    <lineage>
        <taxon>Bacteria</taxon>
        <taxon>Pseudomonadati</taxon>
        <taxon>Pseudomonadota</taxon>
        <taxon>Alphaproteobacteria</taxon>
        <taxon>Caulobacterales</taxon>
        <taxon>Caulobacteraceae</taxon>
        <taxon>Brevundimonas</taxon>
    </lineage>
</organism>
<proteinExistence type="predicted"/>
<sequence>MTGVSAYRASDVPLTVDVIEAGTAPRPGAKAALLGQHLHLDTRDLEAFFFARWDERLYDLLVVAAAVEFCDRVKRRPAQGWARTFDVRIAVHDVALWRKKEVLTSLEDALCFLTGDVWRFHFAARKRPEPEPRQVTLPLPAAGALIMPYSEGLDSLAVHALTLEAKQGELVRVRLGSGGVDSKAVNKDRQPFARVPYRVSPPASPESSARSRGFKFAVVTAIAAAMSNISRIVVTESGQGALGPVLVRTAHAYPDYRVHPAFSRKMESLFSALTDHTIHYEYPRIWHTKGETLAAAMKLARPPDFKRTRSCWQSAQHVSVDGVRRQCGVCAACMLRRLSMFTAGIEEPRDTYVWENLAVADFGSGAATSFQRHTAALREHGIAGVLHMDNLAALASPSSQPRLVRRVARLTADALGEDEDAVLDHVRALLGRHAEEWRRYVTAQGEHSFLGRYAASVAA</sequence>
<gene>
    <name evidence="2" type="ORF">ACFFGE_12535</name>
</gene>
<dbReference type="EC" id="6.3.4.20" evidence="2"/>
<dbReference type="RefSeq" id="WP_376836759.1">
    <property type="nucleotide sequence ID" value="NZ_JBHLSW010000013.1"/>
</dbReference>
<evidence type="ECO:0000313" key="3">
    <source>
        <dbReference type="Proteomes" id="UP001589906"/>
    </source>
</evidence>